<dbReference type="Ensembl" id="ENSLBET00000037889.1">
    <property type="protein sequence ID" value="ENSLBEP00000036368.1"/>
    <property type="gene ID" value="ENSLBEG00000027195.1"/>
</dbReference>
<protein>
    <recommendedName>
        <fullName evidence="4">Rab9 effector protein with kelch motifs</fullName>
    </recommendedName>
</protein>
<keyword evidence="1" id="KW-0880">Kelch repeat</keyword>
<dbReference type="InterPro" id="IPR052124">
    <property type="entry name" value="Rab9_kelch_effector"/>
</dbReference>
<dbReference type="InterPro" id="IPR015915">
    <property type="entry name" value="Kelch-typ_b-propeller"/>
</dbReference>
<dbReference type="InterPro" id="IPR056737">
    <property type="entry name" value="Beta-prop_ATRN-MKLN-like"/>
</dbReference>
<reference evidence="6" key="2">
    <citation type="submission" date="2025-09" db="UniProtKB">
        <authorList>
            <consortium name="Ensembl"/>
        </authorList>
    </citation>
    <scope>IDENTIFICATION</scope>
</reference>
<dbReference type="Pfam" id="PF24981">
    <property type="entry name" value="Beta-prop_ATRN-LZTR1"/>
    <property type="match status" value="1"/>
</dbReference>
<dbReference type="PANTHER" id="PTHR46647:SF1">
    <property type="entry name" value="RAB9 EFFECTOR PROTEIN WITH KELCH MOTIFS"/>
    <property type="match status" value="1"/>
</dbReference>
<comment type="function">
    <text evidence="3">Rab9 effector required for endosome to trans-Golgi network (TGN) transport.</text>
</comment>
<dbReference type="PANTHER" id="PTHR46647">
    <property type="entry name" value="RAB9 EFFECTOR PROTEIN WITH KELCH MOTIFS"/>
    <property type="match status" value="1"/>
</dbReference>
<proteinExistence type="predicted"/>
<dbReference type="Gene3D" id="2.120.10.80">
    <property type="entry name" value="Kelch-type beta propeller"/>
    <property type="match status" value="3"/>
</dbReference>
<dbReference type="Proteomes" id="UP000261660">
    <property type="component" value="Unplaced"/>
</dbReference>
<evidence type="ECO:0000313" key="6">
    <source>
        <dbReference type="Ensembl" id="ENSLBEP00000036368.1"/>
    </source>
</evidence>
<sequence length="524" mass="56794">MSSGSIKRNNNTWSIHSSLTAMEFLPVLDPLDKPKAGIWYSLMPRGSAPGVSVGHTCTFIPPADEGKGSILIVGGANPSGSFTHCNIINLDNHEWDIPEWEGLDSRYEHCCFVPESCPQSLWVFGGAQQSGNRNCIQNVQLTDSGSSWKSVSVNGKPPSPRTYHTSSACLGDRLYVFSGGEAGAAPVADPTLHVFDTASSSWSQPETQGRQPSAKHGHVIVAAGSKIYIHGGMAGDKFHNDVFSLDTKIMKWEKVQVKGDIPPGVAAHSAVALGKNIYIFGGMTAEGATNSMYRFNTDNHEWDIPEWEGLDSRYEHCCFVPESCPQSLWVFGGAQQSGNRNCIQNVQLTASSAWSQPETQGRQPPDKHGHVIVAAGSKIYIHGGMAGDKFHNDVFSLDTKIMKWEKVQVKGDIPPGVAAHSAVALGKNIYIFGGMTAEGATNSMYRFNTDKSRWVLMKFEGDMPPNRLDHSMCLLPWTVHAEGNGDKEQADCPTASETIHLAFVFGGMDTQGVIHNDCVVTVVS</sequence>
<organism evidence="6 7">
    <name type="scientific">Labrus bergylta</name>
    <name type="common">ballan wrasse</name>
    <dbReference type="NCBI Taxonomy" id="56723"/>
    <lineage>
        <taxon>Eukaryota</taxon>
        <taxon>Metazoa</taxon>
        <taxon>Chordata</taxon>
        <taxon>Craniata</taxon>
        <taxon>Vertebrata</taxon>
        <taxon>Euteleostomi</taxon>
        <taxon>Actinopterygii</taxon>
        <taxon>Neopterygii</taxon>
        <taxon>Teleostei</taxon>
        <taxon>Neoteleostei</taxon>
        <taxon>Acanthomorphata</taxon>
        <taxon>Eupercaria</taxon>
        <taxon>Labriformes</taxon>
        <taxon>Labridae</taxon>
        <taxon>Labrus</taxon>
    </lineage>
</organism>
<name>A0A3Q3GZP8_9LABR</name>
<dbReference type="SUPFAM" id="SSF117281">
    <property type="entry name" value="Kelch motif"/>
    <property type="match status" value="2"/>
</dbReference>
<evidence type="ECO:0000313" key="7">
    <source>
        <dbReference type="Proteomes" id="UP000261660"/>
    </source>
</evidence>
<evidence type="ECO:0000256" key="1">
    <source>
        <dbReference type="ARBA" id="ARBA00022441"/>
    </source>
</evidence>
<keyword evidence="2" id="KW-0677">Repeat</keyword>
<dbReference type="STRING" id="56723.ENSLBEP00000036368"/>
<accession>A0A3Q3GZP8</accession>
<reference evidence="6" key="1">
    <citation type="submission" date="2025-08" db="UniProtKB">
        <authorList>
            <consortium name="Ensembl"/>
        </authorList>
    </citation>
    <scope>IDENTIFICATION</scope>
</reference>
<evidence type="ECO:0000256" key="3">
    <source>
        <dbReference type="ARBA" id="ARBA00037224"/>
    </source>
</evidence>
<dbReference type="GeneTree" id="ENSGT00940000158763"/>
<evidence type="ECO:0000256" key="2">
    <source>
        <dbReference type="ARBA" id="ARBA00022737"/>
    </source>
</evidence>
<keyword evidence="7" id="KW-1185">Reference proteome</keyword>
<evidence type="ECO:0000256" key="4">
    <source>
        <dbReference type="ARBA" id="ARBA00039295"/>
    </source>
</evidence>
<dbReference type="Pfam" id="PF24681">
    <property type="entry name" value="Kelch_KLHDC2_KLHL20_DRC7"/>
    <property type="match status" value="1"/>
</dbReference>
<dbReference type="InParanoid" id="A0A3Q3GZP8"/>
<dbReference type="AlphaFoldDB" id="A0A3Q3GZP8"/>
<feature type="domain" description="Attractin/MKLN-like beta-propeller" evidence="5">
    <location>
        <begin position="328"/>
        <end position="474"/>
    </location>
</feature>
<evidence type="ECO:0000259" key="5">
    <source>
        <dbReference type="Pfam" id="PF24981"/>
    </source>
</evidence>